<evidence type="ECO:0000313" key="2">
    <source>
        <dbReference type="Proteomes" id="UP001602245"/>
    </source>
</evidence>
<reference evidence="1 2" key="1">
    <citation type="submission" date="2024-10" db="EMBL/GenBank/DDBJ databases">
        <title>The Natural Products Discovery Center: Release of the First 8490 Sequenced Strains for Exploring Actinobacteria Biosynthetic Diversity.</title>
        <authorList>
            <person name="Kalkreuter E."/>
            <person name="Kautsar S.A."/>
            <person name="Yang D."/>
            <person name="Bader C.D."/>
            <person name="Teijaro C.N."/>
            <person name="Fluegel L."/>
            <person name="Davis C.M."/>
            <person name="Simpson J.R."/>
            <person name="Lauterbach L."/>
            <person name="Steele A.D."/>
            <person name="Gui C."/>
            <person name="Meng S."/>
            <person name="Li G."/>
            <person name="Viehrig K."/>
            <person name="Ye F."/>
            <person name="Su P."/>
            <person name="Kiefer A.F."/>
            <person name="Nichols A."/>
            <person name="Cepeda A.J."/>
            <person name="Yan W."/>
            <person name="Fan B."/>
            <person name="Jiang Y."/>
            <person name="Adhikari A."/>
            <person name="Zheng C.-J."/>
            <person name="Schuster L."/>
            <person name="Cowan T.M."/>
            <person name="Smanski M.J."/>
            <person name="Chevrette M.G."/>
            <person name="De Carvalho L.P.S."/>
            <person name="Shen B."/>
        </authorList>
    </citation>
    <scope>NUCLEOTIDE SEQUENCE [LARGE SCALE GENOMIC DNA]</scope>
    <source>
        <strain evidence="1 2">NPDC000087</strain>
    </source>
</reference>
<evidence type="ECO:0000313" key="1">
    <source>
        <dbReference type="EMBL" id="MFF5294183.1"/>
    </source>
</evidence>
<gene>
    <name evidence="1" type="ORF">ACFY35_32510</name>
</gene>
<dbReference type="EMBL" id="JBIAZU010000006">
    <property type="protein sequence ID" value="MFF5294183.1"/>
    <property type="molecule type" value="Genomic_DNA"/>
</dbReference>
<accession>A0ABW6WMC8</accession>
<dbReference type="Proteomes" id="UP001602245">
    <property type="component" value="Unassembled WGS sequence"/>
</dbReference>
<keyword evidence="2" id="KW-1185">Reference proteome</keyword>
<sequence>MDSAAEGQVTVTQVAYAAFDFATANLMLADDKLDESSKVANNSRRDAAASVLLSGKGVGVDALSAIDEAEFRRLAVGASLADDVVDKASSFLYADGDLGLAARYGGVVDQLSTELACSQCCGAVLITVGGVLAIPGAPTIAGAALVLGVIGIAGSC</sequence>
<organism evidence="1 2">
    <name type="scientific">Paractinoplanes globisporus</name>
    <dbReference type="NCBI Taxonomy" id="113565"/>
    <lineage>
        <taxon>Bacteria</taxon>
        <taxon>Bacillati</taxon>
        <taxon>Actinomycetota</taxon>
        <taxon>Actinomycetes</taxon>
        <taxon>Micromonosporales</taxon>
        <taxon>Micromonosporaceae</taxon>
        <taxon>Paractinoplanes</taxon>
    </lineage>
</organism>
<dbReference type="RefSeq" id="WP_020515005.1">
    <property type="nucleotide sequence ID" value="NZ_JBIAZU010000006.1"/>
</dbReference>
<proteinExistence type="predicted"/>
<comment type="caution">
    <text evidence="1">The sequence shown here is derived from an EMBL/GenBank/DDBJ whole genome shotgun (WGS) entry which is preliminary data.</text>
</comment>
<protein>
    <submittedName>
        <fullName evidence="1">Uncharacterized protein</fullName>
    </submittedName>
</protein>
<name>A0ABW6WMC8_9ACTN</name>